<reference evidence="1" key="1">
    <citation type="journal article" date="2021" name="PeerJ">
        <title>Extensive microbial diversity within the chicken gut microbiome revealed by metagenomics and culture.</title>
        <authorList>
            <person name="Gilroy R."/>
            <person name="Ravi A."/>
            <person name="Getino M."/>
            <person name="Pursley I."/>
            <person name="Horton D.L."/>
            <person name="Alikhan N.F."/>
            <person name="Baker D."/>
            <person name="Gharbi K."/>
            <person name="Hall N."/>
            <person name="Watson M."/>
            <person name="Adriaenssens E.M."/>
            <person name="Foster-Nyarko E."/>
            <person name="Jarju S."/>
            <person name="Secka A."/>
            <person name="Antonio M."/>
            <person name="Oren A."/>
            <person name="Chaudhuri R.R."/>
            <person name="La Ragione R."/>
            <person name="Hildebrand F."/>
            <person name="Pallen M.J."/>
        </authorList>
    </citation>
    <scope>NUCLEOTIDE SEQUENCE</scope>
    <source>
        <strain evidence="1">CHK186-16707</strain>
    </source>
</reference>
<dbReference type="SUPFAM" id="SSF53474">
    <property type="entry name" value="alpha/beta-Hydrolases"/>
    <property type="match status" value="1"/>
</dbReference>
<proteinExistence type="predicted"/>
<comment type="caution">
    <text evidence="1">The sequence shown here is derived from an EMBL/GenBank/DDBJ whole genome shotgun (WGS) entry which is preliminary data.</text>
</comment>
<dbReference type="Proteomes" id="UP000824225">
    <property type="component" value="Unassembled WGS sequence"/>
</dbReference>
<evidence type="ECO:0000313" key="2">
    <source>
        <dbReference type="Proteomes" id="UP000824225"/>
    </source>
</evidence>
<evidence type="ECO:0000313" key="1">
    <source>
        <dbReference type="EMBL" id="HJA09293.1"/>
    </source>
</evidence>
<dbReference type="InterPro" id="IPR021440">
    <property type="entry name" value="DUF3089"/>
</dbReference>
<dbReference type="EMBL" id="DXAN01000028">
    <property type="protein sequence ID" value="HJA09293.1"/>
    <property type="molecule type" value="Genomic_DNA"/>
</dbReference>
<reference evidence="1" key="2">
    <citation type="submission" date="2021-04" db="EMBL/GenBank/DDBJ databases">
        <authorList>
            <person name="Gilroy R."/>
        </authorList>
    </citation>
    <scope>NUCLEOTIDE SEQUENCE</scope>
    <source>
        <strain evidence="1">CHK186-16707</strain>
    </source>
</reference>
<protein>
    <submittedName>
        <fullName evidence="1">DUF3089 domain-containing protein</fullName>
    </submittedName>
</protein>
<dbReference type="InterPro" id="IPR029058">
    <property type="entry name" value="AB_hydrolase_fold"/>
</dbReference>
<dbReference type="Pfam" id="PF11288">
    <property type="entry name" value="DUF3089"/>
    <property type="match status" value="1"/>
</dbReference>
<dbReference type="AlphaFoldDB" id="A0A9D2HDK9"/>
<name>A0A9D2HDK9_9BACT</name>
<gene>
    <name evidence="1" type="ORF">H9962_08920</name>
</gene>
<accession>A0A9D2HDK9</accession>
<sequence>MNIAVPAAPDYASDMAWAFTPEHPDHPEKAVDVFFAPGTLLSGAGLVYFDPADPDHRALARRPRLTQASAFAAAGNIFQPHCRQVSMEMNLLPAPELMKAYAVPCADIQAAFHHYLERWNQGRPFILAGHSQGAIVLLELMKNTLADPELCSRLVAAYIIGYSVTAADLAAHPGMRLASGPDDTGVIVTYNTLAKGGTRGLTLLPGALCVNPLNWVNTPDYAPAGLHLGMVEFDDEGRFVREVPRFTDAWIDPALGALVVGVCDLTAPELTDGGVCSAAPGDYFPPGDLHRRNISFFYRNLEENARRRAHAWLQKRTENARQRI</sequence>
<organism evidence="1 2">
    <name type="scientific">Candidatus Mailhella merdigallinarum</name>
    <dbReference type="NCBI Taxonomy" id="2838658"/>
    <lineage>
        <taxon>Bacteria</taxon>
        <taxon>Pseudomonadati</taxon>
        <taxon>Thermodesulfobacteriota</taxon>
        <taxon>Desulfovibrionia</taxon>
        <taxon>Desulfovibrionales</taxon>
        <taxon>Desulfovibrionaceae</taxon>
        <taxon>Mailhella</taxon>
    </lineage>
</organism>